<reference evidence="9 10" key="1">
    <citation type="submission" date="2019-03" db="EMBL/GenBank/DDBJ databases">
        <title>Genomic Encyclopedia of Type Strains, Phase IV (KMG-IV): sequencing the most valuable type-strain genomes for metagenomic binning, comparative biology and taxonomic classification.</title>
        <authorList>
            <person name="Goeker M."/>
        </authorList>
    </citation>
    <scope>NUCLEOTIDE SEQUENCE [LARGE SCALE GENOMIC DNA]</scope>
    <source>
        <strain evidence="9 10">DSM 25059</strain>
    </source>
</reference>
<protein>
    <recommendedName>
        <fullName evidence="3">Flagellar motor switch protein FliN</fullName>
    </recommendedName>
</protein>
<evidence type="ECO:0000259" key="8">
    <source>
        <dbReference type="Pfam" id="PF01052"/>
    </source>
</evidence>
<dbReference type="InterPro" id="IPR001543">
    <property type="entry name" value="FliN-like_C"/>
</dbReference>
<name>A0A4R6FIB3_9SPHN</name>
<evidence type="ECO:0000313" key="9">
    <source>
        <dbReference type="EMBL" id="TDN81132.1"/>
    </source>
</evidence>
<keyword evidence="7" id="KW-0472">Membrane</keyword>
<accession>A0A4R6FIB3</accession>
<evidence type="ECO:0000256" key="7">
    <source>
        <dbReference type="ARBA" id="ARBA00023136"/>
    </source>
</evidence>
<dbReference type="GO" id="GO:0006935">
    <property type="term" value="P:chemotaxis"/>
    <property type="evidence" value="ECO:0007669"/>
    <property type="project" value="UniProtKB-KW"/>
</dbReference>
<sequence length="79" mass="8534">MSVLENISVDMSIVLGSTQLPIRQILKMSRGAMIAFDSGQDDPTQIFVNGTLVAKGRVLVEGERMSVEITEVLPKGMAI</sequence>
<dbReference type="PRINTS" id="PR00956">
    <property type="entry name" value="FLGMOTORFLIN"/>
</dbReference>
<organism evidence="9 10">
    <name type="scientific">Stakelama pacifica</name>
    <dbReference type="NCBI Taxonomy" id="517720"/>
    <lineage>
        <taxon>Bacteria</taxon>
        <taxon>Pseudomonadati</taxon>
        <taxon>Pseudomonadota</taxon>
        <taxon>Alphaproteobacteria</taxon>
        <taxon>Sphingomonadales</taxon>
        <taxon>Sphingomonadaceae</taxon>
        <taxon>Stakelama</taxon>
    </lineage>
</organism>
<dbReference type="Pfam" id="PF01052">
    <property type="entry name" value="FliMN_C"/>
    <property type="match status" value="1"/>
</dbReference>
<dbReference type="RefSeq" id="WP_133495990.1">
    <property type="nucleotide sequence ID" value="NZ_BMLU01000008.1"/>
</dbReference>
<dbReference type="SUPFAM" id="SSF101801">
    <property type="entry name" value="Surface presentation of antigens (SPOA)"/>
    <property type="match status" value="1"/>
</dbReference>
<keyword evidence="6" id="KW-0283">Flagellar rotation</keyword>
<dbReference type="AlphaFoldDB" id="A0A4R6FIB3"/>
<keyword evidence="5" id="KW-0145">Chemotaxis</keyword>
<evidence type="ECO:0000256" key="4">
    <source>
        <dbReference type="ARBA" id="ARBA00022475"/>
    </source>
</evidence>
<gene>
    <name evidence="9" type="ORF">EV664_10874</name>
</gene>
<dbReference type="Gene3D" id="2.30.330.10">
    <property type="entry name" value="SpoA-like"/>
    <property type="match status" value="1"/>
</dbReference>
<comment type="caution">
    <text evidence="9">The sequence shown here is derived from an EMBL/GenBank/DDBJ whole genome shotgun (WGS) entry which is preliminary data.</text>
</comment>
<dbReference type="InterPro" id="IPR051469">
    <property type="entry name" value="FliN/MopA/SpaO"/>
</dbReference>
<dbReference type="Proteomes" id="UP000295493">
    <property type="component" value="Unassembled WGS sequence"/>
</dbReference>
<evidence type="ECO:0000256" key="2">
    <source>
        <dbReference type="ARBA" id="ARBA00009226"/>
    </source>
</evidence>
<feature type="domain" description="Flagellar motor switch protein FliN-like C-terminal" evidence="8">
    <location>
        <begin position="4"/>
        <end position="73"/>
    </location>
</feature>
<evidence type="ECO:0000256" key="1">
    <source>
        <dbReference type="ARBA" id="ARBA00004413"/>
    </source>
</evidence>
<evidence type="ECO:0000256" key="6">
    <source>
        <dbReference type="ARBA" id="ARBA00022779"/>
    </source>
</evidence>
<evidence type="ECO:0000256" key="3">
    <source>
        <dbReference type="ARBA" id="ARBA00021897"/>
    </source>
</evidence>
<comment type="similarity">
    <text evidence="2">Belongs to the FliN/MopA/SpaO family.</text>
</comment>
<dbReference type="OrthoDB" id="7433116at2"/>
<proteinExistence type="inferred from homology"/>
<dbReference type="PANTHER" id="PTHR43484:SF1">
    <property type="entry name" value="FLAGELLAR MOTOR SWITCH PROTEIN FLIN"/>
    <property type="match status" value="1"/>
</dbReference>
<dbReference type="GO" id="GO:0005886">
    <property type="term" value="C:plasma membrane"/>
    <property type="evidence" value="ECO:0007669"/>
    <property type="project" value="UniProtKB-SubCell"/>
</dbReference>
<keyword evidence="4" id="KW-1003">Cell membrane</keyword>
<keyword evidence="9" id="KW-0966">Cell projection</keyword>
<evidence type="ECO:0000256" key="5">
    <source>
        <dbReference type="ARBA" id="ARBA00022500"/>
    </source>
</evidence>
<dbReference type="GO" id="GO:0009425">
    <property type="term" value="C:bacterial-type flagellum basal body"/>
    <property type="evidence" value="ECO:0007669"/>
    <property type="project" value="InterPro"/>
</dbReference>
<evidence type="ECO:0000313" key="10">
    <source>
        <dbReference type="Proteomes" id="UP000295493"/>
    </source>
</evidence>
<keyword evidence="9" id="KW-0282">Flagellum</keyword>
<keyword evidence="9" id="KW-0969">Cilium</keyword>
<dbReference type="InterPro" id="IPR001172">
    <property type="entry name" value="FliN_T3SS_HrcQb"/>
</dbReference>
<dbReference type="PANTHER" id="PTHR43484">
    <property type="match status" value="1"/>
</dbReference>
<dbReference type="EMBL" id="SNWD01000008">
    <property type="protein sequence ID" value="TDN81132.1"/>
    <property type="molecule type" value="Genomic_DNA"/>
</dbReference>
<dbReference type="GO" id="GO:0071973">
    <property type="term" value="P:bacterial-type flagellum-dependent cell motility"/>
    <property type="evidence" value="ECO:0007669"/>
    <property type="project" value="InterPro"/>
</dbReference>
<dbReference type="GO" id="GO:0003774">
    <property type="term" value="F:cytoskeletal motor activity"/>
    <property type="evidence" value="ECO:0007669"/>
    <property type="project" value="InterPro"/>
</dbReference>
<dbReference type="InterPro" id="IPR036429">
    <property type="entry name" value="SpoA-like_sf"/>
</dbReference>
<comment type="subcellular location">
    <subcellularLocation>
        <location evidence="1">Cell membrane</location>
        <topology evidence="1">Peripheral membrane protein</topology>
        <orientation evidence="1">Cytoplasmic side</orientation>
    </subcellularLocation>
</comment>
<keyword evidence="10" id="KW-1185">Reference proteome</keyword>